<dbReference type="GO" id="GO:0008017">
    <property type="term" value="F:microtubule binding"/>
    <property type="evidence" value="ECO:0007669"/>
    <property type="project" value="TreeGrafter"/>
</dbReference>
<feature type="region of interest" description="Disordered" evidence="2">
    <location>
        <begin position="1"/>
        <end position="69"/>
    </location>
</feature>
<gene>
    <name evidence="3" type="ORF">scyTo_0004579</name>
</gene>
<organism evidence="3 4">
    <name type="scientific">Scyliorhinus torazame</name>
    <name type="common">Cloudy catshark</name>
    <name type="synonym">Catulus torazame</name>
    <dbReference type="NCBI Taxonomy" id="75743"/>
    <lineage>
        <taxon>Eukaryota</taxon>
        <taxon>Metazoa</taxon>
        <taxon>Chordata</taxon>
        <taxon>Craniata</taxon>
        <taxon>Vertebrata</taxon>
        <taxon>Chondrichthyes</taxon>
        <taxon>Elasmobranchii</taxon>
        <taxon>Galeomorphii</taxon>
        <taxon>Galeoidea</taxon>
        <taxon>Carcharhiniformes</taxon>
        <taxon>Scyliorhinidae</taxon>
        <taxon>Scyliorhinus</taxon>
    </lineage>
</organism>
<feature type="region of interest" description="Disordered" evidence="2">
    <location>
        <begin position="82"/>
        <end position="102"/>
    </location>
</feature>
<comment type="caution">
    <text evidence="3">The sequence shown here is derived from an EMBL/GenBank/DDBJ whole genome shotgun (WGS) entry which is preliminary data.</text>
</comment>
<keyword evidence="1" id="KW-0175">Coiled coil</keyword>
<evidence type="ECO:0000256" key="2">
    <source>
        <dbReference type="SAM" id="MobiDB-lite"/>
    </source>
</evidence>
<name>A0A401NTX2_SCYTO</name>
<dbReference type="STRING" id="75743.A0A401NTX2"/>
<protein>
    <submittedName>
        <fullName evidence="3">Uncharacterized protein</fullName>
    </submittedName>
</protein>
<accession>A0A401NTX2</accession>
<keyword evidence="4" id="KW-1185">Reference proteome</keyword>
<dbReference type="OrthoDB" id="10038993at2759"/>
<feature type="region of interest" description="Disordered" evidence="2">
    <location>
        <begin position="1085"/>
        <end position="1117"/>
    </location>
</feature>
<dbReference type="GO" id="GO:0005634">
    <property type="term" value="C:nucleus"/>
    <property type="evidence" value="ECO:0007669"/>
    <property type="project" value="TreeGrafter"/>
</dbReference>
<evidence type="ECO:0000313" key="4">
    <source>
        <dbReference type="Proteomes" id="UP000288216"/>
    </source>
</evidence>
<dbReference type="PANTHER" id="PTHR24200:SF14">
    <property type="entry name" value="MICROTUBULE-ASSOCIATED TUMOR SUPPRESSOR CANDIDATE 2"/>
    <property type="match status" value="1"/>
</dbReference>
<dbReference type="Proteomes" id="UP000288216">
    <property type="component" value="Unassembled WGS sequence"/>
</dbReference>
<dbReference type="PANTHER" id="PTHR24200">
    <property type="entry name" value="TOUCAN, ISOFORM A"/>
    <property type="match status" value="1"/>
</dbReference>
<feature type="region of interest" description="Disordered" evidence="2">
    <location>
        <begin position="1014"/>
        <end position="1049"/>
    </location>
</feature>
<feature type="compositionally biased region" description="Basic and acidic residues" evidence="2">
    <location>
        <begin position="12"/>
        <end position="33"/>
    </location>
</feature>
<reference evidence="3 4" key="1">
    <citation type="journal article" date="2018" name="Nat. Ecol. Evol.">
        <title>Shark genomes provide insights into elasmobranch evolution and the origin of vertebrates.</title>
        <authorList>
            <person name="Hara Y"/>
            <person name="Yamaguchi K"/>
            <person name="Onimaru K"/>
            <person name="Kadota M"/>
            <person name="Koyanagi M"/>
            <person name="Keeley SD"/>
            <person name="Tatsumi K"/>
            <person name="Tanaka K"/>
            <person name="Motone F"/>
            <person name="Kageyama Y"/>
            <person name="Nozu R"/>
            <person name="Adachi N"/>
            <person name="Nishimura O"/>
            <person name="Nakagawa R"/>
            <person name="Tanegashima C"/>
            <person name="Kiyatake I"/>
            <person name="Matsumoto R"/>
            <person name="Murakumo K"/>
            <person name="Nishida K"/>
            <person name="Terakita A"/>
            <person name="Kuratani S"/>
            <person name="Sato K"/>
            <person name="Hyodo S Kuraku.S."/>
        </authorList>
    </citation>
    <scope>NUCLEOTIDE SEQUENCE [LARGE SCALE GENOMIC DNA]</scope>
</reference>
<dbReference type="EMBL" id="BFAA01001362">
    <property type="protein sequence ID" value="GCB64307.1"/>
    <property type="molecule type" value="Genomic_DNA"/>
</dbReference>
<evidence type="ECO:0000256" key="1">
    <source>
        <dbReference type="ARBA" id="ARBA00023054"/>
    </source>
</evidence>
<feature type="region of interest" description="Disordered" evidence="2">
    <location>
        <begin position="353"/>
        <end position="413"/>
    </location>
</feature>
<feature type="non-terminal residue" evidence="3">
    <location>
        <position position="1117"/>
    </location>
</feature>
<feature type="compositionally biased region" description="Basic and acidic residues" evidence="2">
    <location>
        <begin position="1086"/>
        <end position="1097"/>
    </location>
</feature>
<dbReference type="AlphaFoldDB" id="A0A401NTX2"/>
<evidence type="ECO:0000313" key="3">
    <source>
        <dbReference type="EMBL" id="GCB64307.1"/>
    </source>
</evidence>
<feature type="compositionally biased region" description="Basic and acidic residues" evidence="2">
    <location>
        <begin position="46"/>
        <end position="55"/>
    </location>
</feature>
<feature type="compositionally biased region" description="Polar residues" evidence="2">
    <location>
        <begin position="86"/>
        <end position="102"/>
    </location>
</feature>
<sequence>MTSSVQNSTFCTDKEGNKKEVQNKNEQLVRTDGDANANEITSQTYIKEEKEERRNQTAGIMNERWHTPRNTTVANEALDDSVKQGGASQSAEVGDQSHTSRNLEFSEPDQIGTAELESTEYTQHHEKACSLQCPVREIRKCDTGKIMSVSQIQKEWYPLKRHTYTTEVAAEHQWPKGDVTDENKKMHFMQLLCKDSSPFNSLEEVTKKDVSAEIGAPREDGVACLPDNVTMTDCCIGPLNFQKFCMDACGSTHYSQKAAEELIKTISLPDFTSVEKIVFHSNSSTSENKKSCPEPQMNVERPLDHVNVSTSHCENKVSTLGPGGELLVAVNKLEAQVNLNALPDQCRVIEEHNGSSDRQETGEFLSEVTGGQTKKNSFEVREEEEPCDISQQSPTRLPEEKAKTVQHLPDNTREQHLKNLNVEQDQFSHRQLESYGGDSPVSENNSSVLTRQCCKNKMFSLLHTEFGAQRFIEEAEHLGSSFPNATNNVKFIISGVPNTNHETDNTVESDKVSCTGTSKLSKQEFDSLHDAFEIIEGKKEDTWQSFVSGSSSLENEASQMKSISKLTEKEDAETLGTTYSELPKQHLSKQGVNTGKSVVPGPGVSLGQYIDECSIEKADGFLQKQSNEIKSNVVTIGGKQLVGISEELQHTESLVVSQTVNPVFTTCTEVGLKVTYQSSGPAFKESSLPRAEILSESPLLPPLGDTQTSNSFSKAVCNSGIPKPILQHPRTVLTYKGEAETNYLSKPEAKLIPKPKYVRPKIITYIRKPLQVKPLDVIHDALGLSPKLSTWTESNSKPCFSKGYKTSACESKPLSVLSVGSTHDINRPELQRTKIYTTGLMLSGIKPPAQQTFPRILGKPLHSSSDVTSKKATEMLTQGSISETEPLAPGQIGPVQNVASVPEECSSPAPYPAVCRLPKTLRPPLGLGAISRLPSAKSRLAFQSQRTAINSTALHIQGQAGQEIAVEQKKNTIPIVQRSNLPKPGHSGLRPPGYSRLPAAKLVAFGFVRSSSVSSVSSNQSNDSDHSKAANRSISGSEEKISLKTGASANDVSKRAGKIGLQPPGSTATNCWSLLPAPKSTLAGTMKKEAQKDHDIPKPVTLSPKRHVIPASKLHPP</sequence>
<dbReference type="OMA" id="YVRPKII"/>
<dbReference type="InterPro" id="IPR051293">
    <property type="entry name" value="MTUS1/CCDC69"/>
</dbReference>
<proteinExistence type="predicted"/>
<feature type="compositionally biased region" description="Polar residues" evidence="2">
    <location>
        <begin position="1"/>
        <end position="11"/>
    </location>
</feature>
<dbReference type="GO" id="GO:0005737">
    <property type="term" value="C:cytoplasm"/>
    <property type="evidence" value="ECO:0007669"/>
    <property type="project" value="TreeGrafter"/>
</dbReference>